<dbReference type="PANTHER" id="PTHR11138">
    <property type="entry name" value="METHIONYL-TRNA FORMYLTRANSFERASE"/>
    <property type="match status" value="1"/>
</dbReference>
<protein>
    <recommendedName>
        <fullName evidence="1">methionyl-tRNA formyltransferase</fullName>
        <ecNumber evidence="1">2.1.2.9</ecNumber>
    </recommendedName>
</protein>
<dbReference type="EMBL" id="UINC01088415">
    <property type="protein sequence ID" value="SVC38611.1"/>
    <property type="molecule type" value="Genomic_DNA"/>
</dbReference>
<name>A0A382LUM1_9ZZZZ</name>
<feature type="non-terminal residue" evidence="3">
    <location>
        <position position="179"/>
    </location>
</feature>
<dbReference type="InterPro" id="IPR002376">
    <property type="entry name" value="Formyl_transf_N"/>
</dbReference>
<reference evidence="3" key="1">
    <citation type="submission" date="2018-05" db="EMBL/GenBank/DDBJ databases">
        <authorList>
            <person name="Lanie J.A."/>
            <person name="Ng W.-L."/>
            <person name="Kazmierczak K.M."/>
            <person name="Andrzejewski T.M."/>
            <person name="Davidsen T.M."/>
            <person name="Wayne K.J."/>
            <person name="Tettelin H."/>
            <person name="Glass J.I."/>
            <person name="Rusch D."/>
            <person name="Podicherti R."/>
            <person name="Tsui H.-C.T."/>
            <person name="Winkler M.E."/>
        </authorList>
    </citation>
    <scope>NUCLEOTIDE SEQUENCE</scope>
</reference>
<dbReference type="CDD" id="cd08646">
    <property type="entry name" value="FMT_core_Met-tRNA-FMT_N"/>
    <property type="match status" value="1"/>
</dbReference>
<gene>
    <name evidence="3" type="ORF">METZ01_LOCUS291465</name>
</gene>
<dbReference type="PANTHER" id="PTHR11138:SF5">
    <property type="entry name" value="METHIONYL-TRNA FORMYLTRANSFERASE, MITOCHONDRIAL"/>
    <property type="match status" value="1"/>
</dbReference>
<evidence type="ECO:0000313" key="3">
    <source>
        <dbReference type="EMBL" id="SVC38611.1"/>
    </source>
</evidence>
<feature type="domain" description="Formyl transferase N-terminal" evidence="2">
    <location>
        <begin position="1"/>
        <end position="178"/>
    </location>
</feature>
<dbReference type="GO" id="GO:0004479">
    <property type="term" value="F:methionyl-tRNA formyltransferase activity"/>
    <property type="evidence" value="ECO:0007669"/>
    <property type="project" value="UniProtKB-EC"/>
</dbReference>
<dbReference type="Pfam" id="PF00551">
    <property type="entry name" value="Formyl_trans_N"/>
    <property type="match status" value="1"/>
</dbReference>
<proteinExistence type="predicted"/>
<dbReference type="InterPro" id="IPR036477">
    <property type="entry name" value="Formyl_transf_N_sf"/>
</dbReference>
<sequence>MRIVFMGNPEFAIPTLQSLIDSHHNIVCVISNPPKPMGRHRKLGYTAVGQFSCDHGLPLLEPESLNSELFQKQLKEFKPDVFVVVAFRILPKSLIDLPKRGSINLHASLLPKYRGAAPIQWSLMNGERKTGITVFQIAPKVDTGDILLQRELPIKPEDNFFSLGTRLSKEGADLVLKAL</sequence>
<dbReference type="EC" id="2.1.2.9" evidence="1"/>
<dbReference type="AlphaFoldDB" id="A0A382LUM1"/>
<accession>A0A382LUM1</accession>
<dbReference type="Gene3D" id="3.40.50.12230">
    <property type="match status" value="1"/>
</dbReference>
<organism evidence="3">
    <name type="scientific">marine metagenome</name>
    <dbReference type="NCBI Taxonomy" id="408172"/>
    <lineage>
        <taxon>unclassified sequences</taxon>
        <taxon>metagenomes</taxon>
        <taxon>ecological metagenomes</taxon>
    </lineage>
</organism>
<evidence type="ECO:0000256" key="1">
    <source>
        <dbReference type="ARBA" id="ARBA00012261"/>
    </source>
</evidence>
<dbReference type="SUPFAM" id="SSF53328">
    <property type="entry name" value="Formyltransferase"/>
    <property type="match status" value="1"/>
</dbReference>
<dbReference type="InterPro" id="IPR041711">
    <property type="entry name" value="Met-tRNA-FMT_N"/>
</dbReference>
<evidence type="ECO:0000259" key="2">
    <source>
        <dbReference type="Pfam" id="PF00551"/>
    </source>
</evidence>
<dbReference type="GO" id="GO:0005829">
    <property type="term" value="C:cytosol"/>
    <property type="evidence" value="ECO:0007669"/>
    <property type="project" value="TreeGrafter"/>
</dbReference>